<organism evidence="16 17">
    <name type="scientific">Gallid alphaherpesvirus 3</name>
    <dbReference type="NCBI Taxonomy" id="35250"/>
    <lineage>
        <taxon>Viruses</taxon>
        <taxon>Duplodnaviria</taxon>
        <taxon>Heunggongvirae</taxon>
        <taxon>Peploviricota</taxon>
        <taxon>Herviviricetes</taxon>
        <taxon>Herpesvirales</taxon>
        <taxon>Orthoherpesviridae</taxon>
        <taxon>Alphaherpesvirinae</taxon>
        <taxon>Mardivirus</taxon>
        <taxon>Mardivirus gallidalpha3</taxon>
    </lineage>
</organism>
<evidence type="ECO:0000256" key="6">
    <source>
        <dbReference type="ARBA" id="ARBA00022729"/>
    </source>
</evidence>
<evidence type="ECO:0000256" key="13">
    <source>
        <dbReference type="SAM" id="MobiDB-lite"/>
    </source>
</evidence>
<keyword evidence="10" id="KW-0393">Immunoglobulin domain</keyword>
<evidence type="ECO:0000256" key="9">
    <source>
        <dbReference type="ARBA" id="ARBA00023180"/>
    </source>
</evidence>
<protein>
    <recommendedName>
        <fullName evidence="3">Envelope glycoprotein C homolog</fullName>
    </recommendedName>
    <alternativeName>
        <fullName evidence="11">A antigen</fullName>
    </alternativeName>
    <alternativeName>
        <fullName evidence="12">Glycoprotein A</fullName>
    </alternativeName>
</protein>
<evidence type="ECO:0000256" key="4">
    <source>
        <dbReference type="ARBA" id="ARBA00022581"/>
    </source>
</evidence>
<dbReference type="Pfam" id="PF02124">
    <property type="entry name" value="Marek_A"/>
    <property type="match status" value="1"/>
</dbReference>
<feature type="transmembrane region" description="Helical" evidence="14">
    <location>
        <begin position="440"/>
        <end position="467"/>
    </location>
</feature>
<name>A0A1P7TZT9_9ALPH</name>
<keyword evidence="4" id="KW-0945">Host-virus interaction</keyword>
<evidence type="ECO:0000256" key="3">
    <source>
        <dbReference type="ARBA" id="ARBA00015924"/>
    </source>
</evidence>
<evidence type="ECO:0000256" key="8">
    <source>
        <dbReference type="ARBA" id="ARBA00023136"/>
    </source>
</evidence>
<feature type="domain" description="Ig-like" evidence="15">
    <location>
        <begin position="232"/>
        <end position="330"/>
    </location>
</feature>
<dbReference type="InterPro" id="IPR036179">
    <property type="entry name" value="Ig-like_dom_sf"/>
</dbReference>
<evidence type="ECO:0000256" key="14">
    <source>
        <dbReference type="SAM" id="Phobius"/>
    </source>
</evidence>
<evidence type="ECO:0000256" key="11">
    <source>
        <dbReference type="ARBA" id="ARBA00031394"/>
    </source>
</evidence>
<feature type="compositionally biased region" description="Basic and acidic residues" evidence="13">
    <location>
        <begin position="64"/>
        <end position="77"/>
    </location>
</feature>
<gene>
    <name evidence="16" type="primary">UL44</name>
</gene>
<dbReference type="PRINTS" id="PR00675">
    <property type="entry name" value="MAREKSGPA"/>
</dbReference>
<dbReference type="InterPro" id="IPR001654">
    <property type="entry name" value="Marek_A"/>
</dbReference>
<dbReference type="Proteomes" id="UP000181057">
    <property type="component" value="Segment"/>
</dbReference>
<keyword evidence="9" id="KW-0325">Glycoprotein</keyword>
<evidence type="ECO:0000256" key="1">
    <source>
        <dbReference type="ARBA" id="ARBA00004167"/>
    </source>
</evidence>
<evidence type="ECO:0000256" key="5">
    <source>
        <dbReference type="ARBA" id="ARBA00022692"/>
    </source>
</evidence>
<dbReference type="GeneID" id="911862"/>
<dbReference type="KEGG" id="vg:911862"/>
<comment type="subcellular location">
    <subcellularLocation>
        <location evidence="1">Membrane</location>
        <topology evidence="1">Single-pass membrane protein</topology>
    </subcellularLocation>
</comment>
<dbReference type="SUPFAM" id="SSF48726">
    <property type="entry name" value="Immunoglobulin"/>
    <property type="match status" value="1"/>
</dbReference>
<evidence type="ECO:0000259" key="15">
    <source>
        <dbReference type="PROSITE" id="PS50835"/>
    </source>
</evidence>
<evidence type="ECO:0000313" key="16">
    <source>
        <dbReference type="EMBL" id="BAB16554.1"/>
    </source>
</evidence>
<keyword evidence="7 14" id="KW-1133">Transmembrane helix</keyword>
<evidence type="ECO:0000256" key="12">
    <source>
        <dbReference type="ARBA" id="ARBA00033041"/>
    </source>
</evidence>
<evidence type="ECO:0000256" key="10">
    <source>
        <dbReference type="ARBA" id="ARBA00023319"/>
    </source>
</evidence>
<keyword evidence="8 14" id="KW-0472">Membrane</keyword>
<dbReference type="InterPro" id="IPR007110">
    <property type="entry name" value="Ig-like_dom"/>
</dbReference>
<accession>A0A1P7TZT9</accession>
<reference evidence="16 17" key="1">
    <citation type="journal article" date="2001" name="Curr. Top. Microbiol. Immunol.">
        <title>A complete genomic DNA sequence of Marek's disease virus type 2, strain HPRS24.</title>
        <authorList>
            <person name="Izumiya Y."/>
            <person name="Jang H.K."/>
            <person name="Ono M."/>
            <person name="Mikami T."/>
        </authorList>
    </citation>
    <scope>NUCLEOTIDE SEQUENCE [LARGE SCALE GENOMIC DNA]</scope>
    <source>
        <strain evidence="16">HPRS24</strain>
    </source>
</reference>
<sequence>MHASRALRALGWTRLLFVVLFSGRVLSASINPDLATPPVIAFNPSSIPADDGPLAKVPASPPAGEKEESHKNASDARRMPSIVCDKEEVFVFLNKTGRFVCTLKIAPPSDNEWSNFALDLIFNPIEYHANEKNVEAARIAGLYGVPGSDYAYPRPSELISSIRRDPQGTFWTSPSAHGDKYFIWLNKTTNTMGVEIRNVDYADNGYIQVAMRDPFNRPLLDKHVYIRVCQRPASVDVLAPPVLSGDPYKASCIVRHFYPPGSVYVFWRQDGNIVTPRKDTDGSFWWFESARGATLVSTITLGNSAIDPPPKISCLVAWKQGNMMSTTNATAIPTVYHHPRISLAFKDGYAICTTQCVPFGITIRWLVHDEPKPNTTYDTVVTGLCRTLKRHRNIISRILLQDDWQKTKYTCRLIGYPFDEDKFQAFDYFDATPSTRGSPMVLAIAAVVGLALILGMGTLLTALCFYASGKKYILLSSV</sequence>
<dbReference type="EMBL" id="AB049735">
    <property type="protein sequence ID" value="BAB16554.1"/>
    <property type="molecule type" value="Genomic_DNA"/>
</dbReference>
<dbReference type="RefSeq" id="NP_066876.1">
    <property type="nucleotide sequence ID" value="NC_002577.1"/>
</dbReference>
<keyword evidence="5 14" id="KW-0812">Transmembrane</keyword>
<evidence type="ECO:0000256" key="2">
    <source>
        <dbReference type="ARBA" id="ARBA00005284"/>
    </source>
</evidence>
<evidence type="ECO:0000313" key="17">
    <source>
        <dbReference type="Proteomes" id="UP000181057"/>
    </source>
</evidence>
<proteinExistence type="inferred from homology"/>
<evidence type="ECO:0000256" key="7">
    <source>
        <dbReference type="ARBA" id="ARBA00022989"/>
    </source>
</evidence>
<dbReference type="PROSITE" id="PS50835">
    <property type="entry name" value="IG_LIKE"/>
    <property type="match status" value="1"/>
</dbReference>
<dbReference type="OrthoDB" id="3751at10239"/>
<dbReference type="GO" id="GO:0016020">
    <property type="term" value="C:membrane"/>
    <property type="evidence" value="ECO:0007669"/>
    <property type="project" value="UniProtKB-SubCell"/>
</dbReference>
<keyword evidence="6" id="KW-0732">Signal</keyword>
<feature type="region of interest" description="Disordered" evidence="13">
    <location>
        <begin position="51"/>
        <end position="77"/>
    </location>
</feature>
<dbReference type="InterPro" id="IPR001038">
    <property type="entry name" value="GA_GC"/>
</dbReference>
<comment type="similarity">
    <text evidence="2">Belongs to the herpesviridae glycoprotein C family.</text>
</comment>